<dbReference type="EMBL" id="VSSQ01015357">
    <property type="protein sequence ID" value="MPM55624.1"/>
    <property type="molecule type" value="Genomic_DNA"/>
</dbReference>
<organism evidence="2">
    <name type="scientific">bioreactor metagenome</name>
    <dbReference type="NCBI Taxonomy" id="1076179"/>
    <lineage>
        <taxon>unclassified sequences</taxon>
        <taxon>metagenomes</taxon>
        <taxon>ecological metagenomes</taxon>
    </lineage>
</organism>
<keyword evidence="1" id="KW-1133">Transmembrane helix</keyword>
<name>A0A645B1M2_9ZZZZ</name>
<reference evidence="2" key="1">
    <citation type="submission" date="2019-08" db="EMBL/GenBank/DDBJ databases">
        <authorList>
            <person name="Kucharzyk K."/>
            <person name="Murdoch R.W."/>
            <person name="Higgins S."/>
            <person name="Loffler F."/>
        </authorList>
    </citation>
    <scope>NUCLEOTIDE SEQUENCE</scope>
</reference>
<evidence type="ECO:0000256" key="1">
    <source>
        <dbReference type="SAM" id="Phobius"/>
    </source>
</evidence>
<feature type="transmembrane region" description="Helical" evidence="1">
    <location>
        <begin position="48"/>
        <end position="69"/>
    </location>
</feature>
<sequence length="188" mass="20168">MANTIGNQSAKTISGPFRADIALVLKILILFAAGFSAVILHARFRNPIGIPGHHGLEFMALATATALSFRFRLRGVVFSLGAGSALFLPFLGFTDPFAEIVFLLPAIILCLLADAFRIKGKMAMIALFAFGGIAYMAIPVVRLIIHAATGFPYKSLLMSPVYATAMHFVFGVAGTILGYSIYQGLKRL</sequence>
<feature type="transmembrane region" description="Helical" evidence="1">
    <location>
        <begin position="21"/>
        <end position="42"/>
    </location>
</feature>
<keyword evidence="1" id="KW-0472">Membrane</keyword>
<feature type="transmembrane region" description="Helical" evidence="1">
    <location>
        <begin position="125"/>
        <end position="149"/>
    </location>
</feature>
<feature type="transmembrane region" description="Helical" evidence="1">
    <location>
        <begin position="161"/>
        <end position="182"/>
    </location>
</feature>
<dbReference type="AlphaFoldDB" id="A0A645B1M2"/>
<evidence type="ECO:0000313" key="2">
    <source>
        <dbReference type="EMBL" id="MPM55624.1"/>
    </source>
</evidence>
<accession>A0A645B1M2</accession>
<keyword evidence="1" id="KW-0812">Transmembrane</keyword>
<feature type="transmembrane region" description="Helical" evidence="1">
    <location>
        <begin position="100"/>
        <end position="118"/>
    </location>
</feature>
<gene>
    <name evidence="2" type="ORF">SDC9_102421</name>
</gene>
<protein>
    <submittedName>
        <fullName evidence="2">Uncharacterized protein</fullName>
    </submittedName>
</protein>
<proteinExistence type="predicted"/>
<feature type="transmembrane region" description="Helical" evidence="1">
    <location>
        <begin position="76"/>
        <end position="94"/>
    </location>
</feature>
<comment type="caution">
    <text evidence="2">The sequence shown here is derived from an EMBL/GenBank/DDBJ whole genome shotgun (WGS) entry which is preliminary data.</text>
</comment>